<name>A0ABW2M0E3_9FLAO</name>
<dbReference type="PANTHER" id="PTHR45436">
    <property type="entry name" value="SENSOR HISTIDINE KINASE YKOH"/>
    <property type="match status" value="1"/>
</dbReference>
<protein>
    <recommendedName>
        <fullName evidence="2">histidine kinase</fullName>
        <ecNumber evidence="2">2.7.13.3</ecNumber>
    </recommendedName>
</protein>
<evidence type="ECO:0000256" key="2">
    <source>
        <dbReference type="ARBA" id="ARBA00012438"/>
    </source>
</evidence>
<dbReference type="PANTHER" id="PTHR45436:SF5">
    <property type="entry name" value="SENSOR HISTIDINE KINASE TRCS"/>
    <property type="match status" value="1"/>
</dbReference>
<keyword evidence="7 9" id="KW-1133">Transmembrane helix</keyword>
<dbReference type="InterPro" id="IPR005467">
    <property type="entry name" value="His_kinase_dom"/>
</dbReference>
<keyword evidence="5 9" id="KW-0812">Transmembrane</keyword>
<evidence type="ECO:0000313" key="12">
    <source>
        <dbReference type="Proteomes" id="UP001596550"/>
    </source>
</evidence>
<dbReference type="SUPFAM" id="SSF55874">
    <property type="entry name" value="ATPase domain of HSP90 chaperone/DNA topoisomerase II/histidine kinase"/>
    <property type="match status" value="1"/>
</dbReference>
<evidence type="ECO:0000256" key="4">
    <source>
        <dbReference type="ARBA" id="ARBA00022679"/>
    </source>
</evidence>
<evidence type="ECO:0000256" key="3">
    <source>
        <dbReference type="ARBA" id="ARBA00022553"/>
    </source>
</evidence>
<evidence type="ECO:0000256" key="6">
    <source>
        <dbReference type="ARBA" id="ARBA00022777"/>
    </source>
</evidence>
<feature type="coiled-coil region" evidence="8">
    <location>
        <begin position="28"/>
        <end position="55"/>
    </location>
</feature>
<evidence type="ECO:0000256" key="9">
    <source>
        <dbReference type="SAM" id="Phobius"/>
    </source>
</evidence>
<keyword evidence="6 11" id="KW-0418">Kinase</keyword>
<gene>
    <name evidence="11" type="ORF">ACFQO9_09655</name>
</gene>
<dbReference type="SUPFAM" id="SSF47384">
    <property type="entry name" value="Homodimeric domain of signal transducing histidine kinase"/>
    <property type="match status" value="1"/>
</dbReference>
<keyword evidence="9" id="KW-0472">Membrane</keyword>
<dbReference type="Gene3D" id="1.10.287.130">
    <property type="match status" value="1"/>
</dbReference>
<keyword evidence="8" id="KW-0175">Coiled coil</keyword>
<dbReference type="CDD" id="cd00082">
    <property type="entry name" value="HisKA"/>
    <property type="match status" value="1"/>
</dbReference>
<evidence type="ECO:0000256" key="5">
    <source>
        <dbReference type="ARBA" id="ARBA00022692"/>
    </source>
</evidence>
<keyword evidence="4" id="KW-0808">Transferase</keyword>
<evidence type="ECO:0000259" key="10">
    <source>
        <dbReference type="PROSITE" id="PS50109"/>
    </source>
</evidence>
<dbReference type="SMART" id="SM00388">
    <property type="entry name" value="HisKA"/>
    <property type="match status" value="1"/>
</dbReference>
<proteinExistence type="predicted"/>
<feature type="transmembrane region" description="Helical" evidence="9">
    <location>
        <begin position="139"/>
        <end position="162"/>
    </location>
</feature>
<evidence type="ECO:0000313" key="11">
    <source>
        <dbReference type="EMBL" id="MFC7346978.1"/>
    </source>
</evidence>
<dbReference type="GO" id="GO:0016301">
    <property type="term" value="F:kinase activity"/>
    <property type="evidence" value="ECO:0007669"/>
    <property type="project" value="UniProtKB-KW"/>
</dbReference>
<dbReference type="InterPro" id="IPR003661">
    <property type="entry name" value="HisK_dim/P_dom"/>
</dbReference>
<dbReference type="Pfam" id="PF00512">
    <property type="entry name" value="HisKA"/>
    <property type="match status" value="1"/>
</dbReference>
<accession>A0ABW2M0E3</accession>
<keyword evidence="12" id="KW-1185">Reference proteome</keyword>
<dbReference type="Pfam" id="PF02518">
    <property type="entry name" value="HATPase_c"/>
    <property type="match status" value="1"/>
</dbReference>
<dbReference type="Proteomes" id="UP001596550">
    <property type="component" value="Unassembled WGS sequence"/>
</dbReference>
<evidence type="ECO:0000256" key="8">
    <source>
        <dbReference type="SAM" id="Coils"/>
    </source>
</evidence>
<organism evidence="11 12">
    <name type="scientific">Chryseobacterium zhengzhouense</name>
    <dbReference type="NCBI Taxonomy" id="1636086"/>
    <lineage>
        <taxon>Bacteria</taxon>
        <taxon>Pseudomonadati</taxon>
        <taxon>Bacteroidota</taxon>
        <taxon>Flavobacteriia</taxon>
        <taxon>Flavobacteriales</taxon>
        <taxon>Weeksellaceae</taxon>
        <taxon>Chryseobacterium group</taxon>
        <taxon>Chryseobacterium</taxon>
    </lineage>
</organism>
<evidence type="ECO:0000256" key="7">
    <source>
        <dbReference type="ARBA" id="ARBA00022989"/>
    </source>
</evidence>
<dbReference type="SMART" id="SM00387">
    <property type="entry name" value="HATPase_c"/>
    <property type="match status" value="1"/>
</dbReference>
<dbReference type="InterPro" id="IPR003594">
    <property type="entry name" value="HATPase_dom"/>
</dbReference>
<feature type="transmembrane region" description="Helical" evidence="9">
    <location>
        <begin position="7"/>
        <end position="28"/>
    </location>
</feature>
<dbReference type="Gene3D" id="3.30.565.10">
    <property type="entry name" value="Histidine kinase-like ATPase, C-terminal domain"/>
    <property type="match status" value="1"/>
</dbReference>
<dbReference type="EC" id="2.7.13.3" evidence="2"/>
<feature type="domain" description="Histidine kinase" evidence="10">
    <location>
        <begin position="224"/>
        <end position="426"/>
    </location>
</feature>
<dbReference type="InterPro" id="IPR036097">
    <property type="entry name" value="HisK_dim/P_sf"/>
</dbReference>
<dbReference type="InterPro" id="IPR050428">
    <property type="entry name" value="TCS_sensor_his_kinase"/>
</dbReference>
<comment type="caution">
    <text evidence="11">The sequence shown here is derived from an EMBL/GenBank/DDBJ whole genome shotgun (WGS) entry which is preliminary data.</text>
</comment>
<sequence>MKLLNKSILHLMGYLLLIVSFWSAIFYFNMLDEIKDSVDEELENYKRQIVFKAEKDPTILQQKTFDEGFFSVNPISKKDALNFKDTYEDTEIYAQDADDEAPELEPVRILTTVFEQNGNFYELKIFNNMVEEDDLVKELLWDAAGLYVLLIFSILILNNLVLQRLWKPFYELLHELKNYRLGISKSFPKVETKTKEFSDLQDAVTTLLQYSEKSYEQQKEFIGNASHELQTPLAIAINKLELLIEKENFTENQAEKIAEIMEIIERLVRLNKSLLLLTKIENKQFFDNQEIKVNDIVRKNIDDLQDIAEFKQVEIHFTENNELSVNADGALMNIVVSNLLRNAIFHNVKEGKVEVVIDSKKLSVLNTGADKSLNQDKIFTRFQKSEEHQSGSGLGLAIVKAIAELYDFSVSYNFKNGMHEFSVNFQ</sequence>
<dbReference type="InterPro" id="IPR036890">
    <property type="entry name" value="HATPase_C_sf"/>
</dbReference>
<dbReference type="CDD" id="cd00075">
    <property type="entry name" value="HATPase"/>
    <property type="match status" value="1"/>
</dbReference>
<reference evidence="12" key="1">
    <citation type="journal article" date="2019" name="Int. J. Syst. Evol. Microbiol.">
        <title>The Global Catalogue of Microorganisms (GCM) 10K type strain sequencing project: providing services to taxonomists for standard genome sequencing and annotation.</title>
        <authorList>
            <consortium name="The Broad Institute Genomics Platform"/>
            <consortium name="The Broad Institute Genome Sequencing Center for Infectious Disease"/>
            <person name="Wu L."/>
            <person name="Ma J."/>
        </authorList>
    </citation>
    <scope>NUCLEOTIDE SEQUENCE [LARGE SCALE GENOMIC DNA]</scope>
    <source>
        <strain evidence="12">CCUG 54781</strain>
    </source>
</reference>
<dbReference type="PROSITE" id="PS50109">
    <property type="entry name" value="HIS_KIN"/>
    <property type="match status" value="1"/>
</dbReference>
<evidence type="ECO:0000256" key="1">
    <source>
        <dbReference type="ARBA" id="ARBA00000085"/>
    </source>
</evidence>
<dbReference type="RefSeq" id="WP_378177500.1">
    <property type="nucleotide sequence ID" value="NZ_JBHTCR010000003.1"/>
</dbReference>
<comment type="catalytic activity">
    <reaction evidence="1">
        <text>ATP + protein L-histidine = ADP + protein N-phospho-L-histidine.</text>
        <dbReference type="EC" id="2.7.13.3"/>
    </reaction>
</comment>
<dbReference type="EMBL" id="JBHTCR010000003">
    <property type="protein sequence ID" value="MFC7346978.1"/>
    <property type="molecule type" value="Genomic_DNA"/>
</dbReference>
<keyword evidence="3" id="KW-0597">Phosphoprotein</keyword>